<accession>A0AAV7QIE0</accession>
<evidence type="ECO:0000313" key="2">
    <source>
        <dbReference type="EMBL" id="KAJ1139958.1"/>
    </source>
</evidence>
<evidence type="ECO:0000313" key="3">
    <source>
        <dbReference type="Proteomes" id="UP001066276"/>
    </source>
</evidence>
<sequence length="89" mass="9428">MLTLELPRPGRHIQRGPREARALCLNSVSAGAKKRNRAVHNLSARRLAAERGVPAAFGSSGSLQDVAGSGSSLGERPAGHVPWPRPPIF</sequence>
<organism evidence="2 3">
    <name type="scientific">Pleurodeles waltl</name>
    <name type="common">Iberian ribbed newt</name>
    <dbReference type="NCBI Taxonomy" id="8319"/>
    <lineage>
        <taxon>Eukaryota</taxon>
        <taxon>Metazoa</taxon>
        <taxon>Chordata</taxon>
        <taxon>Craniata</taxon>
        <taxon>Vertebrata</taxon>
        <taxon>Euteleostomi</taxon>
        <taxon>Amphibia</taxon>
        <taxon>Batrachia</taxon>
        <taxon>Caudata</taxon>
        <taxon>Salamandroidea</taxon>
        <taxon>Salamandridae</taxon>
        <taxon>Pleurodelinae</taxon>
        <taxon>Pleurodeles</taxon>
    </lineage>
</organism>
<gene>
    <name evidence="2" type="ORF">NDU88_006319</name>
</gene>
<dbReference type="EMBL" id="JANPWB010000010">
    <property type="protein sequence ID" value="KAJ1139958.1"/>
    <property type="molecule type" value="Genomic_DNA"/>
</dbReference>
<reference evidence="2" key="1">
    <citation type="journal article" date="2022" name="bioRxiv">
        <title>Sequencing and chromosome-scale assembly of the giantPleurodeles waltlgenome.</title>
        <authorList>
            <person name="Brown T."/>
            <person name="Elewa A."/>
            <person name="Iarovenko S."/>
            <person name="Subramanian E."/>
            <person name="Araus A.J."/>
            <person name="Petzold A."/>
            <person name="Susuki M."/>
            <person name="Suzuki K.-i.T."/>
            <person name="Hayashi T."/>
            <person name="Toyoda A."/>
            <person name="Oliveira C."/>
            <person name="Osipova E."/>
            <person name="Leigh N.D."/>
            <person name="Simon A."/>
            <person name="Yun M.H."/>
        </authorList>
    </citation>
    <scope>NUCLEOTIDE SEQUENCE</scope>
    <source>
        <strain evidence="2">20211129_DDA</strain>
        <tissue evidence="2">Liver</tissue>
    </source>
</reference>
<name>A0AAV7QIE0_PLEWA</name>
<protein>
    <submittedName>
        <fullName evidence="2">Uncharacterized protein</fullName>
    </submittedName>
</protein>
<evidence type="ECO:0000256" key="1">
    <source>
        <dbReference type="SAM" id="MobiDB-lite"/>
    </source>
</evidence>
<feature type="region of interest" description="Disordered" evidence="1">
    <location>
        <begin position="58"/>
        <end position="89"/>
    </location>
</feature>
<keyword evidence="3" id="KW-1185">Reference proteome</keyword>
<proteinExistence type="predicted"/>
<comment type="caution">
    <text evidence="2">The sequence shown here is derived from an EMBL/GenBank/DDBJ whole genome shotgun (WGS) entry which is preliminary data.</text>
</comment>
<dbReference type="AlphaFoldDB" id="A0AAV7QIE0"/>
<dbReference type="Proteomes" id="UP001066276">
    <property type="component" value="Chromosome 6"/>
</dbReference>